<evidence type="ECO:0000313" key="2">
    <source>
        <dbReference type="EMBL" id="MSB50318.1"/>
    </source>
</evidence>
<dbReference type="EMBL" id="JAQLWV010000104">
    <property type="protein sequence ID" value="MDB7936354.1"/>
    <property type="molecule type" value="Genomic_DNA"/>
</dbReference>
<reference evidence="2 3" key="1">
    <citation type="journal article" date="2019" name="Nat. Med.">
        <title>A library of human gut bacterial isolates paired with longitudinal multiomics data enables mechanistic microbiome research.</title>
        <authorList>
            <person name="Poyet M."/>
            <person name="Groussin M."/>
            <person name="Gibbons S.M."/>
            <person name="Avila-Pacheco J."/>
            <person name="Jiang X."/>
            <person name="Kearney S.M."/>
            <person name="Perrotta A.R."/>
            <person name="Berdy B."/>
            <person name="Zhao S."/>
            <person name="Lieberman T.D."/>
            <person name="Swanson P.K."/>
            <person name="Smith M."/>
            <person name="Roesemann S."/>
            <person name="Alexander J.E."/>
            <person name="Rich S.A."/>
            <person name="Livny J."/>
            <person name="Vlamakis H."/>
            <person name="Clish C."/>
            <person name="Bullock K."/>
            <person name="Deik A."/>
            <person name="Scott J."/>
            <person name="Pierce K.A."/>
            <person name="Xavier R.J."/>
            <person name="Alm E.J."/>
        </authorList>
    </citation>
    <scope>NUCLEOTIDE SEQUENCE [LARGE SCALE GENOMIC DNA]</scope>
    <source>
        <strain evidence="2 3">BIOML-A5</strain>
    </source>
</reference>
<reference evidence="1" key="2">
    <citation type="submission" date="2023-01" db="EMBL/GenBank/DDBJ databases">
        <title>Human gut microbiome strain richness.</title>
        <authorList>
            <person name="Chen-Liaw A."/>
        </authorList>
    </citation>
    <scope>NUCLEOTIDE SEQUENCE</scope>
    <source>
        <strain evidence="1">1001287st1_F4_1001285I_161205</strain>
    </source>
</reference>
<dbReference type="RefSeq" id="WP_154250719.1">
    <property type="nucleotide sequence ID" value="NZ_BAABXT010000001.1"/>
</dbReference>
<dbReference type="Proteomes" id="UP001211173">
    <property type="component" value="Unassembled WGS sequence"/>
</dbReference>
<accession>A0A6I2RKL1</accession>
<name>A0A6I2RKL1_FLAPL</name>
<comment type="caution">
    <text evidence="2">The sequence shown here is derived from an EMBL/GenBank/DDBJ whole genome shotgun (WGS) entry which is preliminary data.</text>
</comment>
<evidence type="ECO:0000313" key="1">
    <source>
        <dbReference type="EMBL" id="MDB7936354.1"/>
    </source>
</evidence>
<dbReference type="EMBL" id="WKPO01000030">
    <property type="protein sequence ID" value="MSB50318.1"/>
    <property type="molecule type" value="Genomic_DNA"/>
</dbReference>
<sequence length="49" mass="5508">MPEEMRYSFNALGGDSGKTMELYFGRPIVWSHNGEVPEYLTLMGGLLVN</sequence>
<evidence type="ECO:0000313" key="3">
    <source>
        <dbReference type="Proteomes" id="UP000429811"/>
    </source>
</evidence>
<gene>
    <name evidence="2" type="ORF">GKE90_16730</name>
    <name evidence="1" type="ORF">PNE06_25095</name>
</gene>
<dbReference type="AlphaFoldDB" id="A0A6I2RKL1"/>
<organism evidence="2 3">
    <name type="scientific">Flavonifractor plautii</name>
    <name type="common">Fusobacterium plautii</name>
    <dbReference type="NCBI Taxonomy" id="292800"/>
    <lineage>
        <taxon>Bacteria</taxon>
        <taxon>Bacillati</taxon>
        <taxon>Bacillota</taxon>
        <taxon>Clostridia</taxon>
        <taxon>Eubacteriales</taxon>
        <taxon>Oscillospiraceae</taxon>
        <taxon>Flavonifractor</taxon>
    </lineage>
</organism>
<protein>
    <submittedName>
        <fullName evidence="2">Uncharacterized protein</fullName>
    </submittedName>
</protein>
<dbReference type="Proteomes" id="UP000429811">
    <property type="component" value="Unassembled WGS sequence"/>
</dbReference>
<proteinExistence type="predicted"/>